<evidence type="ECO:0000313" key="3">
    <source>
        <dbReference type="Proteomes" id="UP001501079"/>
    </source>
</evidence>
<keyword evidence="1" id="KW-0812">Transmembrane</keyword>
<feature type="transmembrane region" description="Helical" evidence="1">
    <location>
        <begin position="20"/>
        <end position="36"/>
    </location>
</feature>
<dbReference type="EMBL" id="BAABBW010000003">
    <property type="protein sequence ID" value="GAA4176133.1"/>
    <property type="molecule type" value="Genomic_DNA"/>
</dbReference>
<proteinExistence type="predicted"/>
<reference evidence="3" key="1">
    <citation type="journal article" date="2019" name="Int. J. Syst. Evol. Microbiol.">
        <title>The Global Catalogue of Microorganisms (GCM) 10K type strain sequencing project: providing services to taxonomists for standard genome sequencing and annotation.</title>
        <authorList>
            <consortium name="The Broad Institute Genomics Platform"/>
            <consortium name="The Broad Institute Genome Sequencing Center for Infectious Disease"/>
            <person name="Wu L."/>
            <person name="Ma J."/>
        </authorList>
    </citation>
    <scope>NUCLEOTIDE SEQUENCE [LARGE SCALE GENOMIC DNA]</scope>
    <source>
        <strain evidence="3">JCM 17591</strain>
    </source>
</reference>
<sequence>MTTTELIGAARGRWAARRAVAWRGPAAMAVMVAGMLDTMVPGLHLVSAVLWVALELGLALIVAVPGRGARCCTPLAAHRALGLIVMAALTVAMAGTMTDAGSVPASSGMAMPGMGAGLGVAPLALAAGAAYTAWSVWRARRHEARVEMLLSAASVALMCAFAF</sequence>
<comment type="caution">
    <text evidence="2">The sequence shown here is derived from an EMBL/GenBank/DDBJ whole genome shotgun (WGS) entry which is preliminary data.</text>
</comment>
<evidence type="ECO:0000256" key="1">
    <source>
        <dbReference type="SAM" id="Phobius"/>
    </source>
</evidence>
<keyword evidence="1" id="KW-0472">Membrane</keyword>
<gene>
    <name evidence="2" type="ORF">GCM10022287_22870</name>
</gene>
<keyword evidence="3" id="KW-1185">Reference proteome</keyword>
<feature type="transmembrane region" description="Helical" evidence="1">
    <location>
        <begin position="42"/>
        <end position="64"/>
    </location>
</feature>
<keyword evidence="1" id="KW-1133">Transmembrane helix</keyword>
<evidence type="ECO:0000313" key="2">
    <source>
        <dbReference type="EMBL" id="GAA4176133.1"/>
    </source>
</evidence>
<accession>A0ABP8A2B1</accession>
<protein>
    <recommendedName>
        <fullName evidence="4">DUF5134 domain-containing protein</fullName>
    </recommendedName>
</protein>
<organism evidence="2 3">
    <name type="scientific">Gryllotalpicola koreensis</name>
    <dbReference type="NCBI Taxonomy" id="993086"/>
    <lineage>
        <taxon>Bacteria</taxon>
        <taxon>Bacillati</taxon>
        <taxon>Actinomycetota</taxon>
        <taxon>Actinomycetes</taxon>
        <taxon>Micrococcales</taxon>
        <taxon>Microbacteriaceae</taxon>
        <taxon>Gryllotalpicola</taxon>
    </lineage>
</organism>
<name>A0ABP8A2B1_9MICO</name>
<feature type="transmembrane region" description="Helical" evidence="1">
    <location>
        <begin position="76"/>
        <end position="94"/>
    </location>
</feature>
<dbReference type="Proteomes" id="UP001501079">
    <property type="component" value="Unassembled WGS sequence"/>
</dbReference>
<dbReference type="RefSeq" id="WP_344754426.1">
    <property type="nucleotide sequence ID" value="NZ_BAABBW010000003.1"/>
</dbReference>
<evidence type="ECO:0008006" key="4">
    <source>
        <dbReference type="Google" id="ProtNLM"/>
    </source>
</evidence>
<feature type="transmembrane region" description="Helical" evidence="1">
    <location>
        <begin position="114"/>
        <end position="134"/>
    </location>
</feature>